<name>A0ABU8HBZ4_9BACI</name>
<proteinExistence type="predicted"/>
<organism evidence="1 2">
    <name type="scientific">Bacillus spongiae</name>
    <dbReference type="NCBI Taxonomy" id="2683610"/>
    <lineage>
        <taxon>Bacteria</taxon>
        <taxon>Bacillati</taxon>
        <taxon>Bacillota</taxon>
        <taxon>Bacilli</taxon>
        <taxon>Bacillales</taxon>
        <taxon>Bacillaceae</taxon>
        <taxon>Bacillus</taxon>
    </lineage>
</organism>
<accession>A0ABU8HBZ4</accession>
<protein>
    <submittedName>
        <fullName evidence="1">Uncharacterized protein</fullName>
    </submittedName>
</protein>
<evidence type="ECO:0000313" key="2">
    <source>
        <dbReference type="Proteomes" id="UP001312865"/>
    </source>
</evidence>
<dbReference type="EMBL" id="JBBAXC010000004">
    <property type="protein sequence ID" value="MEI5906785.1"/>
    <property type="molecule type" value="Genomic_DNA"/>
</dbReference>
<reference evidence="1 2" key="1">
    <citation type="journal article" date="2018" name="J. Microbiol.">
        <title>Bacillus spongiae sp. nov., isolated from sponge of Jeju Island.</title>
        <authorList>
            <person name="Lee G.E."/>
            <person name="Im W.T."/>
            <person name="Park J.S."/>
        </authorList>
    </citation>
    <scope>NUCLEOTIDE SEQUENCE [LARGE SCALE GENOMIC DNA]</scope>
    <source>
        <strain evidence="1 2">135PIL107-10</strain>
    </source>
</reference>
<evidence type="ECO:0000313" key="1">
    <source>
        <dbReference type="EMBL" id="MEI5906785.1"/>
    </source>
</evidence>
<gene>
    <name evidence="1" type="ORF">WAK64_06900</name>
</gene>
<comment type="caution">
    <text evidence="1">The sequence shown here is derived from an EMBL/GenBank/DDBJ whole genome shotgun (WGS) entry which is preliminary data.</text>
</comment>
<dbReference type="Proteomes" id="UP001312865">
    <property type="component" value="Unassembled WGS sequence"/>
</dbReference>
<keyword evidence="2" id="KW-1185">Reference proteome</keyword>
<sequence>MSELKITTKNNSPNEQIIYRNLYSLLDRYNVSKWLFTDQVVIDEMVEIPHSHPTLTINTKYLKNDHLLLTTFIHEQLHWYAVLNFTQIKAVINELKTFYKHVPVGYPKGAKDEFSTYLHLVINFLEVKALHELLEKEEAEAVIAFLMGDHYTWIYETVSKNNNFIHTLLIKHKIYL</sequence>
<dbReference type="RefSeq" id="WP_336586214.1">
    <property type="nucleotide sequence ID" value="NZ_JBBAXC010000004.1"/>
</dbReference>